<evidence type="ECO:0000313" key="3">
    <source>
        <dbReference type="Proteomes" id="UP000230423"/>
    </source>
</evidence>
<dbReference type="EMBL" id="KZ358369">
    <property type="protein sequence ID" value="PIO59239.1"/>
    <property type="molecule type" value="Genomic_DNA"/>
</dbReference>
<accession>A0A2G9TML5</accession>
<keyword evidence="3" id="KW-1185">Reference proteome</keyword>
<feature type="region of interest" description="Disordered" evidence="1">
    <location>
        <begin position="62"/>
        <end position="82"/>
    </location>
</feature>
<reference evidence="2 3" key="1">
    <citation type="submission" date="2015-09" db="EMBL/GenBank/DDBJ databases">
        <title>Draft genome of the parasitic nematode Teladorsagia circumcincta isolate WARC Sus (inbred).</title>
        <authorList>
            <person name="Mitreva M."/>
        </authorList>
    </citation>
    <scope>NUCLEOTIDE SEQUENCE [LARGE SCALE GENOMIC DNA]</scope>
    <source>
        <strain evidence="2 3">S</strain>
    </source>
</reference>
<feature type="non-terminal residue" evidence="2">
    <location>
        <position position="186"/>
    </location>
</feature>
<dbReference type="AlphaFoldDB" id="A0A2G9TML5"/>
<feature type="non-terminal residue" evidence="2">
    <location>
        <position position="1"/>
    </location>
</feature>
<protein>
    <submittedName>
        <fullName evidence="2">Uncharacterized protein</fullName>
    </submittedName>
</protein>
<gene>
    <name evidence="2" type="ORF">TELCIR_19304</name>
</gene>
<dbReference type="OrthoDB" id="5860767at2759"/>
<organism evidence="2 3">
    <name type="scientific">Teladorsagia circumcincta</name>
    <name type="common">Brown stomach worm</name>
    <name type="synonym">Ostertagia circumcincta</name>
    <dbReference type="NCBI Taxonomy" id="45464"/>
    <lineage>
        <taxon>Eukaryota</taxon>
        <taxon>Metazoa</taxon>
        <taxon>Ecdysozoa</taxon>
        <taxon>Nematoda</taxon>
        <taxon>Chromadorea</taxon>
        <taxon>Rhabditida</taxon>
        <taxon>Rhabditina</taxon>
        <taxon>Rhabditomorpha</taxon>
        <taxon>Strongyloidea</taxon>
        <taxon>Trichostrongylidae</taxon>
        <taxon>Teladorsagia</taxon>
    </lineage>
</organism>
<evidence type="ECO:0000256" key="1">
    <source>
        <dbReference type="SAM" id="MobiDB-lite"/>
    </source>
</evidence>
<proteinExistence type="predicted"/>
<name>A0A2G9TML5_TELCI</name>
<dbReference type="Proteomes" id="UP000230423">
    <property type="component" value="Unassembled WGS sequence"/>
</dbReference>
<sequence length="186" mass="21280">VDESSNYSLWIVPVTRVFTLPPLPPPKKVKVVKKIIKKRTPNEDPFDENGEKKKIIKVVRKKIEKKDTSPSPETNGIHTNGSDKMLMKLQRQLPADPSLHFPTSILTSVQVHILNPVDIMRAIKVKWEPVAMLAKRASLHYRTQLERTMEDRLGEGLRLKAAQRILRLDSFLVESTVTKLEKDTTK</sequence>
<evidence type="ECO:0000313" key="2">
    <source>
        <dbReference type="EMBL" id="PIO59239.1"/>
    </source>
</evidence>
<feature type="compositionally biased region" description="Polar residues" evidence="1">
    <location>
        <begin position="69"/>
        <end position="82"/>
    </location>
</feature>